<feature type="signal peptide" evidence="2">
    <location>
        <begin position="1"/>
        <end position="32"/>
    </location>
</feature>
<dbReference type="PROSITE" id="PS50914">
    <property type="entry name" value="BON"/>
    <property type="match status" value="2"/>
</dbReference>
<dbReference type="Pfam" id="PF04972">
    <property type="entry name" value="BON"/>
    <property type="match status" value="2"/>
</dbReference>
<dbReference type="InterPro" id="IPR007055">
    <property type="entry name" value="BON_dom"/>
</dbReference>
<protein>
    <submittedName>
        <fullName evidence="4">Division/outer membrane stress-associated lipid-binding lipoprotein</fullName>
    </submittedName>
</protein>
<dbReference type="RefSeq" id="WP_385877103.1">
    <property type="nucleotide sequence ID" value="NZ_JBHLXE010000087.1"/>
</dbReference>
<name>A0ABV6CAI0_9GAMM</name>
<keyword evidence="1 2" id="KW-0732">Signal</keyword>
<evidence type="ECO:0000259" key="3">
    <source>
        <dbReference type="PROSITE" id="PS50914"/>
    </source>
</evidence>
<dbReference type="PANTHER" id="PTHR34606:SF4">
    <property type="entry name" value="OUTER MEMBRANE LIPOPROTEIN DOLP"/>
    <property type="match status" value="1"/>
</dbReference>
<evidence type="ECO:0000313" key="4">
    <source>
        <dbReference type="EMBL" id="MFC0179993.1"/>
    </source>
</evidence>
<gene>
    <name evidence="4" type="primary">dolP</name>
    <name evidence="4" type="ORF">ACFFIT_07855</name>
</gene>
<proteinExistence type="predicted"/>
<dbReference type="InterPro" id="IPR014004">
    <property type="entry name" value="Transpt-assoc_nodulatn_dom_bac"/>
</dbReference>
<dbReference type="Gene3D" id="3.30.1340.30">
    <property type="match status" value="1"/>
</dbReference>
<sequence>MYFLSNNIKKVSAIALLVSSAFLLQGCIAAVAGGAVMATKTVTDPRSVGTQVDDGTLEIRVETTIRKDEQLRKEARISATAYEGTVVLAGQAPSQDLIDRARQIAEGVDGVKKVHNEVRLGSPIGLDVAASDSWTTTKVRSQLLTSSDVKSSNIKINTENGEVFLLGLVTRQAGASAANLASNTAGVRKVIVVFNYLD</sequence>
<dbReference type="NCBIfam" id="NF008247">
    <property type="entry name" value="PRK11023.1"/>
    <property type="match status" value="1"/>
</dbReference>
<feature type="domain" description="BON" evidence="3">
    <location>
        <begin position="131"/>
        <end position="198"/>
    </location>
</feature>
<dbReference type="InterPro" id="IPR051686">
    <property type="entry name" value="Lipoprotein_DolP"/>
</dbReference>
<accession>A0ABV6CAI0</accession>
<dbReference type="SMART" id="SM00749">
    <property type="entry name" value="BON"/>
    <property type="match status" value="2"/>
</dbReference>
<evidence type="ECO:0000313" key="5">
    <source>
        <dbReference type="Proteomes" id="UP001589758"/>
    </source>
</evidence>
<dbReference type="EMBL" id="JBHLXE010000087">
    <property type="protein sequence ID" value="MFC0179993.1"/>
    <property type="molecule type" value="Genomic_DNA"/>
</dbReference>
<comment type="caution">
    <text evidence="4">The sequence shown here is derived from an EMBL/GenBank/DDBJ whole genome shotgun (WGS) entry which is preliminary data.</text>
</comment>
<reference evidence="4 5" key="1">
    <citation type="submission" date="2024-09" db="EMBL/GenBank/DDBJ databases">
        <authorList>
            <person name="Sun Q."/>
            <person name="Mori K."/>
        </authorList>
    </citation>
    <scope>NUCLEOTIDE SEQUENCE [LARGE SCALE GENOMIC DNA]</scope>
    <source>
        <strain evidence="4 5">CCM 8545</strain>
    </source>
</reference>
<feature type="chain" id="PRO_5045455102" evidence="2">
    <location>
        <begin position="33"/>
        <end position="198"/>
    </location>
</feature>
<keyword evidence="4" id="KW-0449">Lipoprotein</keyword>
<organism evidence="4 5">
    <name type="scientific">Thorsellia kenyensis</name>
    <dbReference type="NCBI Taxonomy" id="1549888"/>
    <lineage>
        <taxon>Bacteria</taxon>
        <taxon>Pseudomonadati</taxon>
        <taxon>Pseudomonadota</taxon>
        <taxon>Gammaproteobacteria</taxon>
        <taxon>Enterobacterales</taxon>
        <taxon>Thorselliaceae</taxon>
        <taxon>Thorsellia</taxon>
    </lineage>
</organism>
<feature type="domain" description="BON" evidence="3">
    <location>
        <begin position="53"/>
        <end position="122"/>
    </location>
</feature>
<evidence type="ECO:0000256" key="1">
    <source>
        <dbReference type="ARBA" id="ARBA00022729"/>
    </source>
</evidence>
<dbReference type="PANTHER" id="PTHR34606">
    <property type="entry name" value="BON DOMAIN-CONTAINING PROTEIN"/>
    <property type="match status" value="1"/>
</dbReference>
<keyword evidence="5" id="KW-1185">Reference proteome</keyword>
<dbReference type="Proteomes" id="UP001589758">
    <property type="component" value="Unassembled WGS sequence"/>
</dbReference>
<evidence type="ECO:0000256" key="2">
    <source>
        <dbReference type="SAM" id="SignalP"/>
    </source>
</evidence>